<dbReference type="PANTHER" id="PTHR30163:SF8">
    <property type="entry name" value="LYTIC MUREIN TRANSGLYCOSYLASE"/>
    <property type="match status" value="1"/>
</dbReference>
<dbReference type="InterPro" id="IPR011970">
    <property type="entry name" value="MltB_2"/>
</dbReference>
<sequence length="350" mass="38282">MIPSFRSRTAIPLDTQTAGAGHRGRGRHTVLAAFLAFGMALGASSIAHAADQPFDAWLEGVRAEARQKGISDATVQAALTGIQPIPRVIELDRRQPEFTLTFQQYLDRVVPQSRIDKGRRMMAEHKALLTRIEGQFGVPARQIVALWGIETDFGRVTGGFKVIPALATLAHDGRRSAFFRKELMDALQIVDEGHIDADRMLGSWAGAMGQNQFMPSSFRAYAIDYTGDGKRDIWTTLPDVFASIANYLSRVGWKSDQTWGRVVRLPAGFDAGLAEKKARKTIPEWQALGVRRADGGDLPARDLPAQIVLPAGAGGPAYMVYDNFEAILKWNRSTYFAIAAGTLADALGKE</sequence>
<gene>
    <name evidence="3" type="ORF">BCL74_0859</name>
</gene>
<organism evidence="3 4">
    <name type="scientific">Oceanibaculum indicum</name>
    <dbReference type="NCBI Taxonomy" id="526216"/>
    <lineage>
        <taxon>Bacteria</taxon>
        <taxon>Pseudomonadati</taxon>
        <taxon>Pseudomonadota</taxon>
        <taxon>Alphaproteobacteria</taxon>
        <taxon>Rhodospirillales</taxon>
        <taxon>Oceanibaculaceae</taxon>
        <taxon>Oceanibaculum</taxon>
    </lineage>
</organism>
<protein>
    <submittedName>
        <fullName evidence="3">Membrane-bound lytic murein transglycosylase B</fullName>
    </submittedName>
</protein>
<comment type="caution">
    <text evidence="3">The sequence shown here is derived from an EMBL/GenBank/DDBJ whole genome shotgun (WGS) entry which is preliminary data.</text>
</comment>
<dbReference type="GO" id="GO:0008933">
    <property type="term" value="F:peptidoglycan lytic transglycosylase activity"/>
    <property type="evidence" value="ECO:0007669"/>
    <property type="project" value="TreeGrafter"/>
</dbReference>
<dbReference type="RefSeq" id="WP_121217819.1">
    <property type="nucleotide sequence ID" value="NZ_RBIG01000001.1"/>
</dbReference>
<dbReference type="InterPro" id="IPR023346">
    <property type="entry name" value="Lysozyme-like_dom_sf"/>
</dbReference>
<dbReference type="CDD" id="cd13399">
    <property type="entry name" value="Slt35-like"/>
    <property type="match status" value="1"/>
</dbReference>
<evidence type="ECO:0000313" key="3">
    <source>
        <dbReference type="EMBL" id="RKQ73087.1"/>
    </source>
</evidence>
<dbReference type="Pfam" id="PF13406">
    <property type="entry name" value="SLT_2"/>
    <property type="match status" value="1"/>
</dbReference>
<name>A0A420WPX6_9PROT</name>
<feature type="signal peptide" evidence="1">
    <location>
        <begin position="1"/>
        <end position="49"/>
    </location>
</feature>
<dbReference type="Proteomes" id="UP000277424">
    <property type="component" value="Unassembled WGS sequence"/>
</dbReference>
<dbReference type="EMBL" id="RBIG01000001">
    <property type="protein sequence ID" value="RKQ73087.1"/>
    <property type="molecule type" value="Genomic_DNA"/>
</dbReference>
<evidence type="ECO:0000256" key="1">
    <source>
        <dbReference type="SAM" id="SignalP"/>
    </source>
</evidence>
<evidence type="ECO:0000313" key="4">
    <source>
        <dbReference type="Proteomes" id="UP000277424"/>
    </source>
</evidence>
<proteinExistence type="predicted"/>
<dbReference type="Gene3D" id="1.10.8.350">
    <property type="entry name" value="Bacterial muramidase"/>
    <property type="match status" value="1"/>
</dbReference>
<dbReference type="AlphaFoldDB" id="A0A420WPX6"/>
<feature type="domain" description="Transglycosylase SLT" evidence="2">
    <location>
        <begin position="54"/>
        <end position="345"/>
    </location>
</feature>
<dbReference type="NCBIfam" id="TIGR02283">
    <property type="entry name" value="MltB_2"/>
    <property type="match status" value="1"/>
</dbReference>
<feature type="chain" id="PRO_5019405401" evidence="1">
    <location>
        <begin position="50"/>
        <end position="350"/>
    </location>
</feature>
<dbReference type="OrthoDB" id="9808544at2"/>
<accession>A0A420WPX6</accession>
<dbReference type="PANTHER" id="PTHR30163">
    <property type="entry name" value="MEMBRANE-BOUND LYTIC MUREIN TRANSGLYCOSYLASE B"/>
    <property type="match status" value="1"/>
</dbReference>
<dbReference type="SUPFAM" id="SSF53955">
    <property type="entry name" value="Lysozyme-like"/>
    <property type="match status" value="1"/>
</dbReference>
<reference evidence="3 4" key="1">
    <citation type="submission" date="2018-10" db="EMBL/GenBank/DDBJ databases">
        <title>Comparative analysis of microorganisms from saline springs in Andes Mountain Range, Colombia.</title>
        <authorList>
            <person name="Rubin E."/>
        </authorList>
    </citation>
    <scope>NUCLEOTIDE SEQUENCE [LARGE SCALE GENOMIC DNA]</scope>
    <source>
        <strain evidence="3 4">USBA 36</strain>
    </source>
</reference>
<dbReference type="Gene3D" id="1.10.530.10">
    <property type="match status" value="1"/>
</dbReference>
<dbReference type="InterPro" id="IPR043426">
    <property type="entry name" value="MltB-like"/>
</dbReference>
<evidence type="ECO:0000259" key="2">
    <source>
        <dbReference type="Pfam" id="PF13406"/>
    </source>
</evidence>
<dbReference type="GO" id="GO:0009253">
    <property type="term" value="P:peptidoglycan catabolic process"/>
    <property type="evidence" value="ECO:0007669"/>
    <property type="project" value="TreeGrafter"/>
</dbReference>
<dbReference type="InterPro" id="IPR031304">
    <property type="entry name" value="SLT_2"/>
</dbReference>
<keyword evidence="1" id="KW-0732">Signal</keyword>
<dbReference type="FunFam" id="1.10.8.350:FF:000001">
    <property type="entry name" value="Lytic murein transglycosylase B"/>
    <property type="match status" value="1"/>
</dbReference>